<reference evidence="3" key="1">
    <citation type="journal article" date="2021" name="Mol. Ecol. Resour.">
        <title>Phylogenomic analyses of the genus Drosophila reveals genomic signals of climate adaptation.</title>
        <authorList>
            <person name="Li F."/>
            <person name="Rane R.V."/>
            <person name="Luria V."/>
            <person name="Xiong Z."/>
            <person name="Chen J."/>
            <person name="Li Z."/>
            <person name="Catullo R.A."/>
            <person name="Griffin P.C."/>
            <person name="Schiffer M."/>
            <person name="Pearce S."/>
            <person name="Lee S.F."/>
            <person name="McElroy K."/>
            <person name="Stocker A."/>
            <person name="Shirriffs J."/>
            <person name="Cockerell F."/>
            <person name="Coppin C."/>
            <person name="Sgro C.M."/>
            <person name="Karger A."/>
            <person name="Cain J.W."/>
            <person name="Weber J.A."/>
            <person name="Santpere G."/>
            <person name="Kirschner M.W."/>
            <person name="Hoffmann A.A."/>
            <person name="Oakeshott J.G."/>
            <person name="Zhang G."/>
        </authorList>
    </citation>
    <scope>NUCLEOTIDE SEQUENCE</scope>
    <source>
        <strain evidence="3">BGI-SZ-2011g</strain>
    </source>
</reference>
<dbReference type="InterPro" id="IPR012674">
    <property type="entry name" value="Calycin"/>
</dbReference>
<evidence type="ECO:0000256" key="2">
    <source>
        <dbReference type="SAM" id="SignalP"/>
    </source>
</evidence>
<keyword evidence="1" id="KW-0472">Membrane</keyword>
<evidence type="ECO:0000256" key="1">
    <source>
        <dbReference type="SAM" id="Phobius"/>
    </source>
</evidence>
<dbReference type="EMBL" id="JAJJHW010002774">
    <property type="protein sequence ID" value="KAH8366081.1"/>
    <property type="molecule type" value="Genomic_DNA"/>
</dbReference>
<sequence length="286" mass="32710">MFIKFATLFVIICIWLSIVAGNQDDLYGYVAGSSSTERINAAMRCMNVHPQNSVDLKQIMGLWYGSEIIIHSQDNPGEYEYDSCVIIHLTDVTQQVLNSRYGNNNYNYGYNRNQNNYGRISTTPQSQYMERDDYQQERQLLQQRTKYLRLVWSERDSNLEYTFNYTLDQPGMWSNIGDQHGSLVTLNQYTQFSGMVQVVKAVNDHLVLTFCGNDVRSSIYTVVLTRNPLGLSNDELRSIRGMLSRRGLYVETIRKVCNGAARLGGGLVSLSLLMLLLFASGWGRRQ</sequence>
<proteinExistence type="predicted"/>
<evidence type="ECO:0000313" key="3">
    <source>
        <dbReference type="EMBL" id="KAH8366081.1"/>
    </source>
</evidence>
<feature type="transmembrane region" description="Helical" evidence="1">
    <location>
        <begin position="263"/>
        <end position="283"/>
    </location>
</feature>
<feature type="signal peptide" evidence="2">
    <location>
        <begin position="1"/>
        <end position="21"/>
    </location>
</feature>
<comment type="caution">
    <text evidence="3">The sequence shown here is derived from an EMBL/GenBank/DDBJ whole genome shotgun (WGS) entry which is preliminary data.</text>
</comment>
<keyword evidence="2" id="KW-0732">Signal</keyword>
<organism evidence="3 4">
    <name type="scientific">Drosophila rubida</name>
    <dbReference type="NCBI Taxonomy" id="30044"/>
    <lineage>
        <taxon>Eukaryota</taxon>
        <taxon>Metazoa</taxon>
        <taxon>Ecdysozoa</taxon>
        <taxon>Arthropoda</taxon>
        <taxon>Hexapoda</taxon>
        <taxon>Insecta</taxon>
        <taxon>Pterygota</taxon>
        <taxon>Neoptera</taxon>
        <taxon>Endopterygota</taxon>
        <taxon>Diptera</taxon>
        <taxon>Brachycera</taxon>
        <taxon>Muscomorpha</taxon>
        <taxon>Ephydroidea</taxon>
        <taxon>Drosophilidae</taxon>
        <taxon>Drosophila</taxon>
    </lineage>
</organism>
<keyword evidence="1" id="KW-0812">Transmembrane</keyword>
<keyword evidence="1" id="KW-1133">Transmembrane helix</keyword>
<keyword evidence="4" id="KW-1185">Reference proteome</keyword>
<dbReference type="AlphaFoldDB" id="A0AAD4PJP4"/>
<dbReference type="SUPFAM" id="SSF50814">
    <property type="entry name" value="Lipocalins"/>
    <property type="match status" value="1"/>
</dbReference>
<dbReference type="Proteomes" id="UP001200034">
    <property type="component" value="Unassembled WGS sequence"/>
</dbReference>
<gene>
    <name evidence="3" type="ORF">KR093_008892</name>
</gene>
<accession>A0AAD4PJP4</accession>
<dbReference type="Gene3D" id="2.40.128.20">
    <property type="match status" value="1"/>
</dbReference>
<feature type="chain" id="PRO_5042138706" evidence="2">
    <location>
        <begin position="22"/>
        <end position="286"/>
    </location>
</feature>
<evidence type="ECO:0000313" key="4">
    <source>
        <dbReference type="Proteomes" id="UP001200034"/>
    </source>
</evidence>
<name>A0AAD4PJP4_9MUSC</name>
<protein>
    <submittedName>
        <fullName evidence="3">Uncharacterized protein</fullName>
    </submittedName>
</protein>